<accession>A0A1I8EQY5</accession>
<sequence length="26" mass="3097">MILRQIRCTLMPVSKRNLILIKQSKI</sequence>
<protein>
    <submittedName>
        <fullName evidence="1">Uncharacterized protein</fullName>
    </submittedName>
</protein>
<dbReference type="WBParaSite" id="maker-PairedContig_4176-snap-gene-1.17-mRNA-1">
    <property type="protein sequence ID" value="maker-PairedContig_4176-snap-gene-1.17-mRNA-1"/>
    <property type="gene ID" value="maker-PairedContig_4176-snap-gene-1.17"/>
</dbReference>
<reference evidence="1" key="1">
    <citation type="submission" date="2016-11" db="UniProtKB">
        <authorList>
            <consortium name="WormBaseParasite"/>
        </authorList>
    </citation>
    <scope>IDENTIFICATION</scope>
    <source>
        <strain evidence="1">pt0022</strain>
    </source>
</reference>
<name>A0A1I8EQY5_WUCBA</name>
<dbReference type="AlphaFoldDB" id="A0A1I8EQY5"/>
<proteinExistence type="predicted"/>
<evidence type="ECO:0000313" key="1">
    <source>
        <dbReference type="WBParaSite" id="maker-PairedContig_4176-snap-gene-1.17-mRNA-1"/>
    </source>
</evidence>
<organism evidence="1">
    <name type="scientific">Wuchereria bancrofti</name>
    <dbReference type="NCBI Taxonomy" id="6293"/>
    <lineage>
        <taxon>Eukaryota</taxon>
        <taxon>Metazoa</taxon>
        <taxon>Ecdysozoa</taxon>
        <taxon>Nematoda</taxon>
        <taxon>Chromadorea</taxon>
        <taxon>Rhabditida</taxon>
        <taxon>Spirurina</taxon>
        <taxon>Spiruromorpha</taxon>
        <taxon>Filarioidea</taxon>
        <taxon>Onchocercidae</taxon>
        <taxon>Wuchereria</taxon>
    </lineage>
</organism>